<gene>
    <name evidence="2" type="ORF">QAB22_015375</name>
</gene>
<evidence type="ECO:0000313" key="3">
    <source>
        <dbReference type="Proteomes" id="UP001176846"/>
    </source>
</evidence>
<dbReference type="Proteomes" id="UP001176846">
    <property type="component" value="Unassembled WGS sequence"/>
</dbReference>
<feature type="region of interest" description="Disordered" evidence="1">
    <location>
        <begin position="55"/>
        <end position="104"/>
    </location>
</feature>
<sequence length="750" mass="81057">MSEYDTGNPVPSASIPDAWDNMQSIDRFANSSDETITTRTGKQLDTLHGINVKADSQRTEQQDSFELSQSERASSFEEKTNEFESRFSSQLSTQESTFSESQTDKENRFQQFLLSSGYVFLGDYENGPLQFSARNQYIRYDNEYYRLNAATDVGFTTTGTDATSFASDVTHFVLMDGDTLRQNLGSNEEGLGISLNALEQGGNGQHLAVFVSPQMRHSDPYSFFGAATMNAFMTAMDMGIGEVRIPAGEYILESTVSVTLTMHMAITFDPGVIIYVDSPKDVFNININGFNLDIRAANGRIMSRWGSADGSSVAAIRLTDASLDKSVTADSLKVGTADNTSMFGYAVYGSGINLPTFYRCLLQGIRGIYLESPLTGSSRAHAMGLQIFGGEIYTKKECVKIANQGALGAEGIGVWGCQFITDGTAIRIDNVGLSSASYLPPLVRISNNHFNCYQAIYAKDISRLHFSANDVQGRYSSDNPVNGWIELGGIQVFEHNGNNYSAAAIGSGTTGNNCPSVIHQFASTLTNAFFTSNGNTYQLDAMTRPAFSFSGTTNIAEIQVSNDRLNSSGTWVDSAWLAYVRLSPEMTIGNLGAAGGLDYSTKGSFSAGVLSLGTRPSQGFTYSIPVSIVPNSSGISQITFPSQMVGKEVNILLAAANVSFTHGTNMVCPDQKSFVMTLPNVIKVFALNTTQCIIMDVGGMANRHTDITAIPTSRTSPGYPGAEIFDSANMILYRYISGYGWGKVTVTAIS</sequence>
<evidence type="ECO:0000256" key="1">
    <source>
        <dbReference type="SAM" id="MobiDB-lite"/>
    </source>
</evidence>
<evidence type="ECO:0000313" key="2">
    <source>
        <dbReference type="EMBL" id="MEC6057901.1"/>
    </source>
</evidence>
<reference evidence="2" key="2">
    <citation type="submission" date="2024-01" db="EMBL/GenBank/DDBJ databases">
        <authorList>
            <person name="Macesic N."/>
        </authorList>
    </citation>
    <scope>NUCLEOTIDE SEQUENCE</scope>
    <source>
        <strain evidence="2">CPO071</strain>
    </source>
</reference>
<feature type="compositionally biased region" description="Low complexity" evidence="1">
    <location>
        <begin position="87"/>
        <end position="101"/>
    </location>
</feature>
<name>A0AAW9PHQ0_KLEVA</name>
<dbReference type="AlphaFoldDB" id="A0AAW9PHQ0"/>
<protein>
    <submittedName>
        <fullName evidence="2">Uncharacterized protein</fullName>
    </submittedName>
</protein>
<organism evidence="2 3">
    <name type="scientific">Klebsiella variicola</name>
    <dbReference type="NCBI Taxonomy" id="244366"/>
    <lineage>
        <taxon>Bacteria</taxon>
        <taxon>Pseudomonadati</taxon>
        <taxon>Pseudomonadota</taxon>
        <taxon>Gammaproteobacteria</taxon>
        <taxon>Enterobacterales</taxon>
        <taxon>Enterobacteriaceae</taxon>
        <taxon>Klebsiella/Raoultella group</taxon>
        <taxon>Klebsiella</taxon>
        <taxon>Klebsiella pneumoniae complex</taxon>
    </lineage>
</organism>
<proteinExistence type="predicted"/>
<dbReference type="EMBL" id="JARTTN020000001">
    <property type="protein sequence ID" value="MEC6057901.1"/>
    <property type="molecule type" value="Genomic_DNA"/>
</dbReference>
<reference evidence="2" key="1">
    <citation type="journal article" date="2023" name="Nat. Commun.">
        <title>Genomic dissection of endemic carbapenem resistance reveals metallo-beta-lactamase dissemination through clonal, plasmid and integron transfer.</title>
        <authorList>
            <person name="Macesic N."/>
            <person name="Hawkey J."/>
            <person name="Vezina B."/>
            <person name="Wisniewski J.A."/>
            <person name="Cottingham H."/>
            <person name="Blakeway L.V."/>
            <person name="Harshegyi T."/>
            <person name="Pragastis K."/>
            <person name="Badoordeen G.Z."/>
            <person name="Dennison A."/>
            <person name="Spelman D.W."/>
            <person name="Jenney A.W.J."/>
            <person name="Peleg A.Y."/>
        </authorList>
    </citation>
    <scope>NUCLEOTIDE SEQUENCE</scope>
    <source>
        <strain evidence="2">CPO071</strain>
    </source>
</reference>
<dbReference type="RefSeq" id="WP_285202186.1">
    <property type="nucleotide sequence ID" value="NZ_JARTTN020000001.1"/>
</dbReference>
<comment type="caution">
    <text evidence="2">The sequence shown here is derived from an EMBL/GenBank/DDBJ whole genome shotgun (WGS) entry which is preliminary data.</text>
</comment>
<accession>A0AAW9PHQ0</accession>
<feature type="compositionally biased region" description="Basic and acidic residues" evidence="1">
    <location>
        <begin position="74"/>
        <end position="85"/>
    </location>
</feature>
<feature type="compositionally biased region" description="Polar residues" evidence="1">
    <location>
        <begin position="62"/>
        <end position="73"/>
    </location>
</feature>